<comment type="caution">
    <text evidence="4">The sequence shown here is derived from an EMBL/GenBank/DDBJ whole genome shotgun (WGS) entry which is preliminary data.</text>
</comment>
<proteinExistence type="predicted"/>
<reference evidence="4" key="1">
    <citation type="submission" date="2020-07" db="EMBL/GenBank/DDBJ databases">
        <title>Genome sequence and genetic diversity analysis of an under-domesticated orphan crop, white fonio (Digitaria exilis).</title>
        <authorList>
            <person name="Bennetzen J.L."/>
            <person name="Chen S."/>
            <person name="Ma X."/>
            <person name="Wang X."/>
            <person name="Yssel A.E.J."/>
            <person name="Chaluvadi S.R."/>
            <person name="Johnson M."/>
            <person name="Gangashetty P."/>
            <person name="Hamidou F."/>
            <person name="Sanogo M.D."/>
            <person name="Zwaenepoel A."/>
            <person name="Wallace J."/>
            <person name="Van De Peer Y."/>
            <person name="Van Deynze A."/>
        </authorList>
    </citation>
    <scope>NUCLEOTIDE SEQUENCE</scope>
    <source>
        <tissue evidence="4">Leaves</tissue>
    </source>
</reference>
<protein>
    <recommendedName>
        <fullName evidence="3">TIR domain-containing protein</fullName>
    </recommendedName>
</protein>
<evidence type="ECO:0000256" key="1">
    <source>
        <dbReference type="ARBA" id="ARBA00023027"/>
    </source>
</evidence>
<dbReference type="PANTHER" id="PTHR32009:SF131">
    <property type="entry name" value="OS07G0566800 PROTEIN"/>
    <property type="match status" value="1"/>
</dbReference>
<dbReference type="PROSITE" id="PS50104">
    <property type="entry name" value="TIR"/>
    <property type="match status" value="1"/>
</dbReference>
<keyword evidence="1" id="KW-0520">NAD</keyword>
<gene>
    <name evidence="4" type="ORF">HU200_054682</name>
</gene>
<dbReference type="SUPFAM" id="SSF52200">
    <property type="entry name" value="Toll/Interleukin receptor TIR domain"/>
    <property type="match status" value="1"/>
</dbReference>
<dbReference type="SMART" id="SM00255">
    <property type="entry name" value="TIR"/>
    <property type="match status" value="1"/>
</dbReference>
<dbReference type="OrthoDB" id="6078042at2759"/>
<organism evidence="4 5">
    <name type="scientific">Digitaria exilis</name>
    <dbReference type="NCBI Taxonomy" id="1010633"/>
    <lineage>
        <taxon>Eukaryota</taxon>
        <taxon>Viridiplantae</taxon>
        <taxon>Streptophyta</taxon>
        <taxon>Embryophyta</taxon>
        <taxon>Tracheophyta</taxon>
        <taxon>Spermatophyta</taxon>
        <taxon>Magnoliopsida</taxon>
        <taxon>Liliopsida</taxon>
        <taxon>Poales</taxon>
        <taxon>Poaceae</taxon>
        <taxon>PACMAD clade</taxon>
        <taxon>Panicoideae</taxon>
        <taxon>Panicodae</taxon>
        <taxon>Paniceae</taxon>
        <taxon>Anthephorinae</taxon>
        <taxon>Digitaria</taxon>
    </lineage>
</organism>
<evidence type="ECO:0000256" key="2">
    <source>
        <dbReference type="SAM" id="MobiDB-lite"/>
    </source>
</evidence>
<feature type="domain" description="TIR" evidence="3">
    <location>
        <begin position="158"/>
        <end position="288"/>
    </location>
</feature>
<keyword evidence="5" id="KW-1185">Reference proteome</keyword>
<evidence type="ECO:0000313" key="5">
    <source>
        <dbReference type="Proteomes" id="UP000636709"/>
    </source>
</evidence>
<dbReference type="EMBL" id="JACEFO010002349">
    <property type="protein sequence ID" value="KAF8664505.1"/>
    <property type="molecule type" value="Genomic_DNA"/>
</dbReference>
<dbReference type="InterPro" id="IPR035897">
    <property type="entry name" value="Toll_tir_struct_dom_sf"/>
</dbReference>
<accession>A0A835AKJ8</accession>
<dbReference type="PANTHER" id="PTHR32009">
    <property type="entry name" value="TMV RESISTANCE PROTEIN N-LIKE"/>
    <property type="match status" value="1"/>
</dbReference>
<name>A0A835AKJ8_9POAL</name>
<dbReference type="Pfam" id="PF01582">
    <property type="entry name" value="TIR"/>
    <property type="match status" value="1"/>
</dbReference>
<dbReference type="Gene3D" id="3.40.50.10140">
    <property type="entry name" value="Toll/interleukin-1 receptor homology (TIR) domain"/>
    <property type="match status" value="1"/>
</dbReference>
<sequence>MLGEGRESTSAPSRREAAPTNKFESLIFRQSLLAGARRPAHNTAGCCCYRAPLLSAYQQRKRPTDRSIDRAFRSSPHQQVQSRLARIPRRSMASCSCGHQQQQMRSMASGPSAIASRLNAVAAAVAGDAAAATWWATRRLVDDENDSKAATPTRPSSATYDVFINHRGVDTKHNVARLLYDRIEHLSGGKVRSFLDNKSMRPGDRLGESIDEGIRQCKVAVAIFSKRYFDSEFCLHELASIVESRKVLIPIFYGIKPSELILPKAVEDSQTHAPRDIERFRLALQEAKYTVGLTYDPATGYLRTPLFLHAPLKFFDRRSSLSLSDLDLAELVYTAADAVMERIQEMGQRLPQRQMIASRL</sequence>
<dbReference type="InterPro" id="IPR000157">
    <property type="entry name" value="TIR_dom"/>
</dbReference>
<feature type="region of interest" description="Disordered" evidence="2">
    <location>
        <begin position="1"/>
        <end position="21"/>
    </location>
</feature>
<feature type="compositionally biased region" description="Basic and acidic residues" evidence="2">
    <location>
        <begin position="1"/>
        <end position="17"/>
    </location>
</feature>
<dbReference type="AlphaFoldDB" id="A0A835AKJ8"/>
<evidence type="ECO:0000259" key="3">
    <source>
        <dbReference type="PROSITE" id="PS50104"/>
    </source>
</evidence>
<dbReference type="GO" id="GO:0007165">
    <property type="term" value="P:signal transduction"/>
    <property type="evidence" value="ECO:0007669"/>
    <property type="project" value="InterPro"/>
</dbReference>
<dbReference type="Proteomes" id="UP000636709">
    <property type="component" value="Unassembled WGS sequence"/>
</dbReference>
<evidence type="ECO:0000313" key="4">
    <source>
        <dbReference type="EMBL" id="KAF8664505.1"/>
    </source>
</evidence>